<accession>A0A2T5G407</accession>
<evidence type="ECO:0000313" key="3">
    <source>
        <dbReference type="Proteomes" id="UP000244016"/>
    </source>
</evidence>
<reference evidence="2 3" key="1">
    <citation type="submission" date="2017-08" db="EMBL/GenBank/DDBJ databases">
        <title>Burning lignite coal seam in the remote Altai Mountains harbors a hydrogen-driven thermophilic microbial community.</title>
        <authorList>
            <person name="Kadnikov V.V."/>
            <person name="Mardanov A.V."/>
            <person name="Ivasenko D."/>
            <person name="Beletsky A.V."/>
            <person name="Karnachuk O.V."/>
            <person name="Ravin N.V."/>
        </authorList>
    </citation>
    <scope>NUCLEOTIDE SEQUENCE [LARGE SCALE GENOMIC DNA]</scope>
    <source>
        <strain evidence="2">AL31</strain>
    </source>
</reference>
<name>A0A2T5G407_9BACL</name>
<dbReference type="AlphaFoldDB" id="A0A2T5G407"/>
<evidence type="ECO:0000256" key="1">
    <source>
        <dbReference type="SAM" id="MobiDB-lite"/>
    </source>
</evidence>
<dbReference type="Proteomes" id="UP000244016">
    <property type="component" value="Unassembled WGS sequence"/>
</dbReference>
<proteinExistence type="predicted"/>
<gene>
    <name evidence="2" type="ORF">BLITH_1456</name>
</gene>
<protein>
    <submittedName>
        <fullName evidence="2">Uncharacterized protein</fullName>
    </submittedName>
</protein>
<organism evidence="2 3">
    <name type="scientific">Brockia lithotrophica</name>
    <dbReference type="NCBI Taxonomy" id="933949"/>
    <lineage>
        <taxon>Bacteria</taxon>
        <taxon>Bacillati</taxon>
        <taxon>Bacillota</taxon>
        <taxon>Bacilli</taxon>
        <taxon>Bacillales</taxon>
        <taxon>Bacillales Family X. Incertae Sedis</taxon>
        <taxon>Brockia</taxon>
    </lineage>
</organism>
<comment type="caution">
    <text evidence="2">The sequence shown here is derived from an EMBL/GenBank/DDBJ whole genome shotgun (WGS) entry which is preliminary data.</text>
</comment>
<sequence>MSLASGEPPAEVQEEAREEASFSHSEAPYGEPSSTWTKSRGVEKP</sequence>
<feature type="region of interest" description="Disordered" evidence="1">
    <location>
        <begin position="1"/>
        <end position="45"/>
    </location>
</feature>
<dbReference type="EMBL" id="PEBW01000009">
    <property type="protein sequence ID" value="PTQ50917.1"/>
    <property type="molecule type" value="Genomic_DNA"/>
</dbReference>
<evidence type="ECO:0000313" key="2">
    <source>
        <dbReference type="EMBL" id="PTQ50917.1"/>
    </source>
</evidence>